<evidence type="ECO:0000256" key="4">
    <source>
        <dbReference type="ARBA" id="ARBA00022679"/>
    </source>
</evidence>
<keyword evidence="6 11" id="KW-0276">Fatty acid metabolism</keyword>
<dbReference type="InterPro" id="IPR030457">
    <property type="entry name" value="ELO_CS"/>
</dbReference>
<keyword evidence="4 11" id="KW-0808">Transferase</keyword>
<evidence type="ECO:0000313" key="12">
    <source>
        <dbReference type="EMBL" id="CAG9535289.1"/>
    </source>
</evidence>
<dbReference type="OrthoDB" id="10259681at2759"/>
<dbReference type="GO" id="GO:0019367">
    <property type="term" value="P:fatty acid elongation, saturated fatty acid"/>
    <property type="evidence" value="ECO:0007669"/>
    <property type="project" value="TreeGrafter"/>
</dbReference>
<keyword evidence="8 11" id="KW-0443">Lipid metabolism</keyword>
<evidence type="ECO:0000256" key="9">
    <source>
        <dbReference type="ARBA" id="ARBA00023136"/>
    </source>
</evidence>
<proteinExistence type="inferred from homology"/>
<dbReference type="Pfam" id="PF01151">
    <property type="entry name" value="ELO"/>
    <property type="match status" value="1"/>
</dbReference>
<comment type="similarity">
    <text evidence="11">Belongs to the ELO family.</text>
</comment>
<feature type="transmembrane region" description="Helical" evidence="11">
    <location>
        <begin position="126"/>
        <end position="147"/>
    </location>
</feature>
<gene>
    <name evidence="12" type="ORF">CJOHNSTONI_LOCUS5339</name>
</gene>
<protein>
    <recommendedName>
        <fullName evidence="11">Elongation of very long chain fatty acids protein</fullName>
        <ecNumber evidence="11">2.3.1.199</ecNumber>
    </recommendedName>
    <alternativeName>
        <fullName evidence="11">Very-long-chain 3-oxoacyl-CoA synthase</fullName>
    </alternativeName>
</protein>
<dbReference type="PANTHER" id="PTHR11157:SF156">
    <property type="entry name" value="FATTY ACID ELONGATION PROTEIN 4-RELATED"/>
    <property type="match status" value="1"/>
</dbReference>
<dbReference type="GO" id="GO:0030148">
    <property type="term" value="P:sphingolipid biosynthetic process"/>
    <property type="evidence" value="ECO:0007669"/>
    <property type="project" value="TreeGrafter"/>
</dbReference>
<feature type="transmembrane region" description="Helical" evidence="11">
    <location>
        <begin position="178"/>
        <end position="196"/>
    </location>
</feature>
<keyword evidence="7 11" id="KW-1133">Transmembrane helix</keyword>
<keyword evidence="3 11" id="KW-0444">Lipid biosynthesis</keyword>
<comment type="catalytic activity">
    <reaction evidence="11">
        <text>a very-long-chain acyl-CoA + malonyl-CoA + H(+) = a very-long-chain 3-oxoacyl-CoA + CO2 + CoA</text>
        <dbReference type="Rhea" id="RHEA:32727"/>
        <dbReference type="ChEBI" id="CHEBI:15378"/>
        <dbReference type="ChEBI" id="CHEBI:16526"/>
        <dbReference type="ChEBI" id="CHEBI:57287"/>
        <dbReference type="ChEBI" id="CHEBI:57384"/>
        <dbReference type="ChEBI" id="CHEBI:90725"/>
        <dbReference type="ChEBI" id="CHEBI:90736"/>
        <dbReference type="EC" id="2.3.1.199"/>
    </reaction>
</comment>
<dbReference type="GO" id="GO:0005789">
    <property type="term" value="C:endoplasmic reticulum membrane"/>
    <property type="evidence" value="ECO:0007669"/>
    <property type="project" value="TreeGrafter"/>
</dbReference>
<dbReference type="EC" id="2.3.1.199" evidence="11"/>
<dbReference type="EMBL" id="CAKAEH010001367">
    <property type="protein sequence ID" value="CAG9535289.1"/>
    <property type="molecule type" value="Genomic_DNA"/>
</dbReference>
<dbReference type="PANTHER" id="PTHR11157">
    <property type="entry name" value="FATTY ACID ACYL TRANSFERASE-RELATED"/>
    <property type="match status" value="1"/>
</dbReference>
<evidence type="ECO:0000256" key="11">
    <source>
        <dbReference type="RuleBase" id="RU361115"/>
    </source>
</evidence>
<evidence type="ECO:0000256" key="3">
    <source>
        <dbReference type="ARBA" id="ARBA00022516"/>
    </source>
</evidence>
<evidence type="ECO:0000313" key="13">
    <source>
        <dbReference type="Proteomes" id="UP000746747"/>
    </source>
</evidence>
<feature type="transmembrane region" description="Helical" evidence="11">
    <location>
        <begin position="154"/>
        <end position="172"/>
    </location>
</feature>
<accession>A0A8J2M3S1</accession>
<feature type="transmembrane region" description="Helical" evidence="11">
    <location>
        <begin position="208"/>
        <end position="233"/>
    </location>
</feature>
<dbReference type="AlphaFoldDB" id="A0A8J2M3S1"/>
<feature type="transmembrane region" description="Helical" evidence="11">
    <location>
        <begin position="46"/>
        <end position="63"/>
    </location>
</feature>
<evidence type="ECO:0000256" key="2">
    <source>
        <dbReference type="ARBA" id="ARBA00005194"/>
    </source>
</evidence>
<reference evidence="12" key="1">
    <citation type="submission" date="2021-09" db="EMBL/GenBank/DDBJ databases">
        <authorList>
            <consortium name="Pathogen Informatics"/>
        </authorList>
    </citation>
    <scope>NUCLEOTIDE SEQUENCE</scope>
</reference>
<name>A0A8J2M3S1_9BILA</name>
<dbReference type="GO" id="GO:0042761">
    <property type="term" value="P:very long-chain fatty acid biosynthetic process"/>
    <property type="evidence" value="ECO:0007669"/>
    <property type="project" value="TreeGrafter"/>
</dbReference>
<evidence type="ECO:0000256" key="5">
    <source>
        <dbReference type="ARBA" id="ARBA00022692"/>
    </source>
</evidence>
<comment type="caution">
    <text evidence="12">The sequence shown here is derived from an EMBL/GenBank/DDBJ whole genome shotgun (WGS) entry which is preliminary data.</text>
</comment>
<evidence type="ECO:0000256" key="10">
    <source>
        <dbReference type="ARBA" id="ARBA00023160"/>
    </source>
</evidence>
<comment type="pathway">
    <text evidence="2">Lipid metabolism; fatty acid biosynthesis.</text>
</comment>
<feature type="transmembrane region" description="Helical" evidence="11">
    <location>
        <begin position="253"/>
        <end position="272"/>
    </location>
</feature>
<dbReference type="GO" id="GO:0034625">
    <property type="term" value="P:fatty acid elongation, monounsaturated fatty acid"/>
    <property type="evidence" value="ECO:0007669"/>
    <property type="project" value="TreeGrafter"/>
</dbReference>
<evidence type="ECO:0000256" key="1">
    <source>
        <dbReference type="ARBA" id="ARBA00004141"/>
    </source>
</evidence>
<keyword evidence="5 11" id="KW-0812">Transmembrane</keyword>
<feature type="transmembrane region" description="Helical" evidence="11">
    <location>
        <begin position="75"/>
        <end position="95"/>
    </location>
</feature>
<dbReference type="PROSITE" id="PS01188">
    <property type="entry name" value="ELO"/>
    <property type="match status" value="1"/>
</dbReference>
<evidence type="ECO:0000256" key="7">
    <source>
        <dbReference type="ARBA" id="ARBA00022989"/>
    </source>
</evidence>
<dbReference type="GO" id="GO:0034626">
    <property type="term" value="P:fatty acid elongation, polyunsaturated fatty acid"/>
    <property type="evidence" value="ECO:0007669"/>
    <property type="project" value="TreeGrafter"/>
</dbReference>
<evidence type="ECO:0000256" key="8">
    <source>
        <dbReference type="ARBA" id="ARBA00023098"/>
    </source>
</evidence>
<sequence length="281" mass="32739">MFALNNFELYKDNLSSLHITYKYRYVLPFEKLTDPIEKTILFQKNWSQTISVSICYFFIIKLIQHFMKHRSAFKLRWPLFIWNLSLALFNIFGFIRFSEEVIHSVPYEGIYRSLCYSVNPTGVAAYWSYLFFLSKIVELGDTLFIVLRKKPLFFLHYYHHASVLIYTAHSGAENTGSGKAFIVANFLVHSVMYTYFAVASYGIRPPKIVSMALTMLQTVQMFAGISVLAYVYHIKTGTNLPCQQSMQNLLFGALLYVTFAVLFIQYFISNYFPKSDKIKNQ</sequence>
<organism evidence="12 13">
    <name type="scientific">Cercopithifilaria johnstoni</name>
    <dbReference type="NCBI Taxonomy" id="2874296"/>
    <lineage>
        <taxon>Eukaryota</taxon>
        <taxon>Metazoa</taxon>
        <taxon>Ecdysozoa</taxon>
        <taxon>Nematoda</taxon>
        <taxon>Chromadorea</taxon>
        <taxon>Rhabditida</taxon>
        <taxon>Spirurina</taxon>
        <taxon>Spiruromorpha</taxon>
        <taxon>Filarioidea</taxon>
        <taxon>Onchocercidae</taxon>
        <taxon>Cercopithifilaria</taxon>
    </lineage>
</organism>
<dbReference type="InterPro" id="IPR002076">
    <property type="entry name" value="ELO_fam"/>
</dbReference>
<keyword evidence="10 11" id="KW-0275">Fatty acid biosynthesis</keyword>
<evidence type="ECO:0000256" key="6">
    <source>
        <dbReference type="ARBA" id="ARBA00022832"/>
    </source>
</evidence>
<dbReference type="UniPathway" id="UPA00094"/>
<dbReference type="GO" id="GO:0009922">
    <property type="term" value="F:fatty acid elongase activity"/>
    <property type="evidence" value="ECO:0007669"/>
    <property type="project" value="UniProtKB-EC"/>
</dbReference>
<keyword evidence="9 11" id="KW-0472">Membrane</keyword>
<comment type="subcellular location">
    <subcellularLocation>
        <location evidence="1">Membrane</location>
        <topology evidence="1">Multi-pass membrane protein</topology>
    </subcellularLocation>
</comment>
<dbReference type="Proteomes" id="UP000746747">
    <property type="component" value="Unassembled WGS sequence"/>
</dbReference>
<keyword evidence="13" id="KW-1185">Reference proteome</keyword>